<evidence type="ECO:0000313" key="2">
    <source>
        <dbReference type="EMBL" id="KAK1656864.1"/>
    </source>
</evidence>
<protein>
    <recommendedName>
        <fullName evidence="1">SET domain-containing protein</fullName>
    </recommendedName>
</protein>
<proteinExistence type="predicted"/>
<dbReference type="RefSeq" id="XP_060421628.1">
    <property type="nucleotide sequence ID" value="XM_060570213.1"/>
</dbReference>
<reference evidence="2" key="1">
    <citation type="submission" date="2021-06" db="EMBL/GenBank/DDBJ databases">
        <title>Comparative genomics, transcriptomics and evolutionary studies reveal genomic signatures of adaptation to plant cell wall in hemibiotrophic fungi.</title>
        <authorList>
            <consortium name="DOE Joint Genome Institute"/>
            <person name="Baroncelli R."/>
            <person name="Diaz J.F."/>
            <person name="Benocci T."/>
            <person name="Peng M."/>
            <person name="Battaglia E."/>
            <person name="Haridas S."/>
            <person name="Andreopoulos W."/>
            <person name="Labutti K."/>
            <person name="Pangilinan J."/>
            <person name="Floch G.L."/>
            <person name="Makela M.R."/>
            <person name="Henrissat B."/>
            <person name="Grigoriev I.V."/>
            <person name="Crouch J.A."/>
            <person name="De Vries R.P."/>
            <person name="Sukno S.A."/>
            <person name="Thon M.R."/>
        </authorList>
    </citation>
    <scope>NUCLEOTIDE SEQUENCE</scope>
    <source>
        <strain evidence="2">CBS 193.32</strain>
    </source>
</reference>
<comment type="caution">
    <text evidence="2">The sequence shown here is derived from an EMBL/GenBank/DDBJ whole genome shotgun (WGS) entry which is preliminary data.</text>
</comment>
<dbReference type="AlphaFoldDB" id="A0AAJ0A694"/>
<dbReference type="Proteomes" id="UP001224890">
    <property type="component" value="Unassembled WGS sequence"/>
</dbReference>
<accession>A0AAJ0A694</accession>
<dbReference type="InterPro" id="IPR001214">
    <property type="entry name" value="SET_dom"/>
</dbReference>
<dbReference type="SUPFAM" id="SSF82199">
    <property type="entry name" value="SET domain"/>
    <property type="match status" value="1"/>
</dbReference>
<dbReference type="GeneID" id="85454739"/>
<dbReference type="Gene3D" id="2.170.270.10">
    <property type="entry name" value="SET domain"/>
    <property type="match status" value="1"/>
</dbReference>
<feature type="domain" description="SET" evidence="1">
    <location>
        <begin position="29"/>
        <end position="84"/>
    </location>
</feature>
<dbReference type="Pfam" id="PF00856">
    <property type="entry name" value="SET"/>
    <property type="match status" value="1"/>
</dbReference>
<gene>
    <name evidence="2" type="ORF">BDP55DRAFT_56322</name>
</gene>
<evidence type="ECO:0000313" key="3">
    <source>
        <dbReference type="Proteomes" id="UP001224890"/>
    </source>
</evidence>
<sequence length="102" mass="11413">MGEIVPLDTFDDLQTMSFVRPDLREQPIVCQLHCGTSSNIFRLLSHSCRPSAQFAQVKASGQYVMTVRAIREIPDGAQITVFYGSGWKTRACLCETCRGRDV</sequence>
<name>A0AAJ0A694_9PEZI</name>
<organism evidence="2 3">
    <name type="scientific">Colletotrichum godetiae</name>
    <dbReference type="NCBI Taxonomy" id="1209918"/>
    <lineage>
        <taxon>Eukaryota</taxon>
        <taxon>Fungi</taxon>
        <taxon>Dikarya</taxon>
        <taxon>Ascomycota</taxon>
        <taxon>Pezizomycotina</taxon>
        <taxon>Sordariomycetes</taxon>
        <taxon>Hypocreomycetidae</taxon>
        <taxon>Glomerellales</taxon>
        <taxon>Glomerellaceae</taxon>
        <taxon>Colletotrichum</taxon>
        <taxon>Colletotrichum acutatum species complex</taxon>
    </lineage>
</organism>
<dbReference type="InterPro" id="IPR046341">
    <property type="entry name" value="SET_dom_sf"/>
</dbReference>
<evidence type="ECO:0000259" key="1">
    <source>
        <dbReference type="Pfam" id="PF00856"/>
    </source>
</evidence>
<keyword evidence="3" id="KW-1185">Reference proteome</keyword>
<dbReference type="EMBL" id="JAHMHR010000115">
    <property type="protein sequence ID" value="KAK1656864.1"/>
    <property type="molecule type" value="Genomic_DNA"/>
</dbReference>